<comment type="caution">
    <text evidence="2">The sequence shown here is derived from an EMBL/GenBank/DDBJ whole genome shotgun (WGS) entry which is preliminary data.</text>
</comment>
<proteinExistence type="predicted"/>
<dbReference type="AlphaFoldDB" id="A0A8J2MJ76"/>
<feature type="region of interest" description="Disordered" evidence="1">
    <location>
        <begin position="165"/>
        <end position="194"/>
    </location>
</feature>
<evidence type="ECO:0000313" key="2">
    <source>
        <dbReference type="EMBL" id="CAG9531028.1"/>
    </source>
</evidence>
<feature type="compositionally biased region" description="Polar residues" evidence="1">
    <location>
        <begin position="172"/>
        <end position="182"/>
    </location>
</feature>
<keyword evidence="3" id="KW-1185">Reference proteome</keyword>
<dbReference type="Proteomes" id="UP000746747">
    <property type="component" value="Unassembled WGS sequence"/>
</dbReference>
<name>A0A8J2MJ76_9BILA</name>
<evidence type="ECO:0000256" key="1">
    <source>
        <dbReference type="SAM" id="MobiDB-lite"/>
    </source>
</evidence>
<protein>
    <submittedName>
        <fullName evidence="2">Uncharacterized protein</fullName>
    </submittedName>
</protein>
<organism evidence="2 3">
    <name type="scientific">Cercopithifilaria johnstoni</name>
    <dbReference type="NCBI Taxonomy" id="2874296"/>
    <lineage>
        <taxon>Eukaryota</taxon>
        <taxon>Metazoa</taxon>
        <taxon>Ecdysozoa</taxon>
        <taxon>Nematoda</taxon>
        <taxon>Chromadorea</taxon>
        <taxon>Rhabditida</taxon>
        <taxon>Spirurina</taxon>
        <taxon>Spiruromorpha</taxon>
        <taxon>Filarioidea</taxon>
        <taxon>Onchocercidae</taxon>
        <taxon>Cercopithifilaria</taxon>
    </lineage>
</organism>
<dbReference type="OrthoDB" id="567788at2759"/>
<sequence>MDHKFGSEELYSGILPRAAEFAESAVEKVGDLAKSGAEKVMDATNKAVDDAKVTGEALGDTLHLFGNKLKETVGQAEDMGHQAVETAKDTASNMLSGMAQDISNTSQKIRGMGADMAHSLHEDANKAMHAFKGEFDDVTHDILDTNHHAFDTLKNTLQEAEVSGDALKDKNVSGNTSHSNDSYAKAEASGATKPRHENLIQLADEINNGLEHDAGHRTVFHQPTDGDQQDVDYPSQQRGLNWRQHSNEGAGIDAPHFGFDVKPAAHSAENAIHDEIVDVHDQVDSMITKMFAANAPQHDDNSAEESMFDRKGPLTIPHQTPKDTKQFDQFDHGFNSSKQSGFDVSPRPPTPPKEYDDEDVKPTTIDLGRTAVASSGHPSSILKNNAQGVRFNFKNWDARYGIALKKSFLCTMHPALIFEAVQKTQDKKSAKNCVCMVRHKSF</sequence>
<feature type="region of interest" description="Disordered" evidence="1">
    <location>
        <begin position="319"/>
        <end position="361"/>
    </location>
</feature>
<evidence type="ECO:0000313" key="3">
    <source>
        <dbReference type="Proteomes" id="UP000746747"/>
    </source>
</evidence>
<reference evidence="2" key="1">
    <citation type="submission" date="2021-09" db="EMBL/GenBank/DDBJ databases">
        <authorList>
            <consortium name="Pathogen Informatics"/>
        </authorList>
    </citation>
    <scope>NUCLEOTIDE SEQUENCE</scope>
</reference>
<dbReference type="EMBL" id="CAKAEH010000445">
    <property type="protein sequence ID" value="CAG9531028.1"/>
    <property type="molecule type" value="Genomic_DNA"/>
</dbReference>
<gene>
    <name evidence="2" type="ORF">CJOHNSTONI_LOCUS1464</name>
</gene>
<accession>A0A8J2MJ76</accession>
<feature type="compositionally biased region" description="Basic and acidic residues" evidence="1">
    <location>
        <begin position="320"/>
        <end position="331"/>
    </location>
</feature>